<feature type="transmembrane region" description="Helical" evidence="7">
    <location>
        <begin position="106"/>
        <end position="127"/>
    </location>
</feature>
<feature type="transmembrane region" description="Helical" evidence="7">
    <location>
        <begin position="134"/>
        <end position="154"/>
    </location>
</feature>
<dbReference type="Pfam" id="PF03006">
    <property type="entry name" value="HlyIII"/>
    <property type="match status" value="1"/>
</dbReference>
<keyword evidence="3" id="KW-1003">Cell membrane</keyword>
<name>A0ABU2ZZD1_9GAMM</name>
<sequence>MQLTPQYSLAEEIANAVSHGIGALLSVAGLTLLVFYAMQQQDFLRAASFAIYGTSLVILFLASTLYHAMVTPKAKRFFKLLDHCAIYLLIAGTYTPLMLITLSNRLGFIMLTLIWLLAFAGITYKICCKNHNKALSVASYLGLGFVSVFCLQQLANAIDINGLILLCLGGGFYAFGVIFYVNHKIPFNHAIWHLFVLAGAACHYFMMWFYV</sequence>
<feature type="transmembrane region" description="Helical" evidence="7">
    <location>
        <begin position="160"/>
        <end position="181"/>
    </location>
</feature>
<proteinExistence type="inferred from homology"/>
<dbReference type="InterPro" id="IPR005744">
    <property type="entry name" value="Hy-lIII"/>
</dbReference>
<organism evidence="8 9">
    <name type="scientific">Thalassotalea castellviae</name>
    <dbReference type="NCBI Taxonomy" id="3075612"/>
    <lineage>
        <taxon>Bacteria</taxon>
        <taxon>Pseudomonadati</taxon>
        <taxon>Pseudomonadota</taxon>
        <taxon>Gammaproteobacteria</taxon>
        <taxon>Alteromonadales</taxon>
        <taxon>Colwelliaceae</taxon>
        <taxon>Thalassotalea</taxon>
    </lineage>
</organism>
<keyword evidence="4 7" id="KW-0812">Transmembrane</keyword>
<evidence type="ECO:0000256" key="1">
    <source>
        <dbReference type="ARBA" id="ARBA00004651"/>
    </source>
</evidence>
<evidence type="ECO:0000256" key="2">
    <source>
        <dbReference type="ARBA" id="ARBA00008488"/>
    </source>
</evidence>
<dbReference type="PANTHER" id="PTHR20855:SF3">
    <property type="entry name" value="LD03007P"/>
    <property type="match status" value="1"/>
</dbReference>
<evidence type="ECO:0000313" key="8">
    <source>
        <dbReference type="EMBL" id="MDT0603045.1"/>
    </source>
</evidence>
<comment type="subcellular location">
    <subcellularLocation>
        <location evidence="1">Cell membrane</location>
        <topology evidence="1">Multi-pass membrane protein</topology>
    </subcellularLocation>
</comment>
<evidence type="ECO:0000256" key="5">
    <source>
        <dbReference type="ARBA" id="ARBA00022989"/>
    </source>
</evidence>
<dbReference type="InterPro" id="IPR004254">
    <property type="entry name" value="AdipoR/HlyIII-related"/>
</dbReference>
<feature type="transmembrane region" description="Helical" evidence="7">
    <location>
        <begin position="49"/>
        <end position="68"/>
    </location>
</feature>
<feature type="transmembrane region" description="Helical" evidence="7">
    <location>
        <begin position="12"/>
        <end position="37"/>
    </location>
</feature>
<protein>
    <submittedName>
        <fullName evidence="8">Hemolysin III family protein</fullName>
    </submittedName>
</protein>
<feature type="transmembrane region" description="Helical" evidence="7">
    <location>
        <begin position="80"/>
        <end position="100"/>
    </location>
</feature>
<gene>
    <name evidence="8" type="ORF">RM573_05515</name>
</gene>
<feature type="transmembrane region" description="Helical" evidence="7">
    <location>
        <begin position="190"/>
        <end position="210"/>
    </location>
</feature>
<keyword evidence="9" id="KW-1185">Reference proteome</keyword>
<dbReference type="Proteomes" id="UP001266357">
    <property type="component" value="Unassembled WGS sequence"/>
</dbReference>
<evidence type="ECO:0000256" key="4">
    <source>
        <dbReference type="ARBA" id="ARBA00022692"/>
    </source>
</evidence>
<evidence type="ECO:0000256" key="3">
    <source>
        <dbReference type="ARBA" id="ARBA00022475"/>
    </source>
</evidence>
<comment type="caution">
    <text evidence="8">The sequence shown here is derived from an EMBL/GenBank/DDBJ whole genome shotgun (WGS) entry which is preliminary data.</text>
</comment>
<evidence type="ECO:0000313" key="9">
    <source>
        <dbReference type="Proteomes" id="UP001266357"/>
    </source>
</evidence>
<dbReference type="NCBIfam" id="TIGR01065">
    <property type="entry name" value="hlyIII"/>
    <property type="match status" value="1"/>
</dbReference>
<comment type="similarity">
    <text evidence="2">Belongs to the UPF0073 (Hly-III) family.</text>
</comment>
<dbReference type="RefSeq" id="WP_311578432.1">
    <property type="nucleotide sequence ID" value="NZ_JAVRIF010000002.1"/>
</dbReference>
<dbReference type="PANTHER" id="PTHR20855">
    <property type="entry name" value="ADIPOR/PROGESTIN RECEPTOR-RELATED"/>
    <property type="match status" value="1"/>
</dbReference>
<evidence type="ECO:0000256" key="7">
    <source>
        <dbReference type="SAM" id="Phobius"/>
    </source>
</evidence>
<accession>A0ABU2ZZD1</accession>
<dbReference type="EMBL" id="JAVRIF010000002">
    <property type="protein sequence ID" value="MDT0603045.1"/>
    <property type="molecule type" value="Genomic_DNA"/>
</dbReference>
<keyword evidence="6 7" id="KW-0472">Membrane</keyword>
<keyword evidence="5 7" id="KW-1133">Transmembrane helix</keyword>
<reference evidence="8 9" key="1">
    <citation type="submission" date="2023-09" db="EMBL/GenBank/DDBJ databases">
        <authorList>
            <person name="Rey-Velasco X."/>
        </authorList>
    </citation>
    <scope>NUCLEOTIDE SEQUENCE [LARGE SCALE GENOMIC DNA]</scope>
    <source>
        <strain evidence="8 9">W431</strain>
    </source>
</reference>
<evidence type="ECO:0000256" key="6">
    <source>
        <dbReference type="ARBA" id="ARBA00023136"/>
    </source>
</evidence>